<evidence type="ECO:0000313" key="3">
    <source>
        <dbReference type="WBParaSite" id="PDA_v2.g26836.t1"/>
    </source>
</evidence>
<keyword evidence="2" id="KW-1185">Reference proteome</keyword>
<proteinExistence type="predicted"/>
<accession>A0A914Q731</accession>
<evidence type="ECO:0000256" key="1">
    <source>
        <dbReference type="SAM" id="Coils"/>
    </source>
</evidence>
<organism evidence="2 3">
    <name type="scientific">Panagrolaimus davidi</name>
    <dbReference type="NCBI Taxonomy" id="227884"/>
    <lineage>
        <taxon>Eukaryota</taxon>
        <taxon>Metazoa</taxon>
        <taxon>Ecdysozoa</taxon>
        <taxon>Nematoda</taxon>
        <taxon>Chromadorea</taxon>
        <taxon>Rhabditida</taxon>
        <taxon>Tylenchina</taxon>
        <taxon>Panagrolaimomorpha</taxon>
        <taxon>Panagrolaimoidea</taxon>
        <taxon>Panagrolaimidae</taxon>
        <taxon>Panagrolaimus</taxon>
    </lineage>
</organism>
<dbReference type="AlphaFoldDB" id="A0A914Q731"/>
<protein>
    <submittedName>
        <fullName evidence="3">Uncharacterized protein</fullName>
    </submittedName>
</protein>
<keyword evidence="1" id="KW-0175">Coiled coil</keyword>
<sequence>MDEKEVEKTEKMLVLRDLLDQWALWGDTYPSEILSPQKRRTSARKSYKAMKESSAEHMVTELMSLDLVNLSAEEFKTQMSRIEKTVTDALKSCAFKNPVSERRIAAAELFCNEIFTNFTHLNKEYMLTQPANILMLAVCQIEKKKYTEAEKRLKSLTTDYPLYAPESKYYLTFLAVKKCYNLTEDKNEIYKQLADDLEEARNEFDYRMFSNFADRAIIEFYKESDNHNVFIADAFSQQQMELSQMSCLFIESVDAFLGGRLDAKTFYR</sequence>
<evidence type="ECO:0000313" key="2">
    <source>
        <dbReference type="Proteomes" id="UP000887578"/>
    </source>
</evidence>
<feature type="coiled-coil region" evidence="1">
    <location>
        <begin position="139"/>
        <end position="203"/>
    </location>
</feature>
<dbReference type="WBParaSite" id="PDA_v2.g26836.t1">
    <property type="protein sequence ID" value="PDA_v2.g26836.t1"/>
    <property type="gene ID" value="PDA_v2.g26836"/>
</dbReference>
<reference evidence="3" key="1">
    <citation type="submission" date="2022-11" db="UniProtKB">
        <authorList>
            <consortium name="WormBaseParasite"/>
        </authorList>
    </citation>
    <scope>IDENTIFICATION</scope>
</reference>
<name>A0A914Q731_9BILA</name>
<dbReference type="Proteomes" id="UP000887578">
    <property type="component" value="Unplaced"/>
</dbReference>